<keyword evidence="2 5" id="KW-0812">Transmembrane</keyword>
<proteinExistence type="predicted"/>
<dbReference type="InterPro" id="IPR037682">
    <property type="entry name" value="TonB_C"/>
</dbReference>
<organism evidence="7 8">
    <name type="scientific">Psychrilyobacter piezotolerans</name>
    <dbReference type="NCBI Taxonomy" id="2293438"/>
    <lineage>
        <taxon>Bacteria</taxon>
        <taxon>Fusobacteriati</taxon>
        <taxon>Fusobacteriota</taxon>
        <taxon>Fusobacteriia</taxon>
        <taxon>Fusobacteriales</taxon>
        <taxon>Fusobacteriaceae</taxon>
        <taxon>Psychrilyobacter</taxon>
    </lineage>
</organism>
<dbReference type="Proteomes" id="UP000263486">
    <property type="component" value="Unassembled WGS sequence"/>
</dbReference>
<protein>
    <submittedName>
        <fullName evidence="7">TonB family protein</fullName>
    </submittedName>
</protein>
<dbReference type="PROSITE" id="PS52015">
    <property type="entry name" value="TONB_CTD"/>
    <property type="match status" value="1"/>
</dbReference>
<keyword evidence="8" id="KW-1185">Reference proteome</keyword>
<accession>A0ABX9KKN9</accession>
<evidence type="ECO:0000259" key="6">
    <source>
        <dbReference type="PROSITE" id="PS52015"/>
    </source>
</evidence>
<evidence type="ECO:0000256" key="3">
    <source>
        <dbReference type="ARBA" id="ARBA00022989"/>
    </source>
</evidence>
<dbReference type="InterPro" id="IPR006260">
    <property type="entry name" value="TonB/TolA_C"/>
</dbReference>
<dbReference type="Gene3D" id="3.30.1150.10">
    <property type="match status" value="1"/>
</dbReference>
<comment type="subcellular location">
    <subcellularLocation>
        <location evidence="1">Membrane</location>
        <topology evidence="1">Single-pass membrane protein</topology>
    </subcellularLocation>
</comment>
<sequence length="313" mass="35328">MKTDRNDYFNKIFVGVLILHIIFLYIMPGLKKIVIKEPEVSKITIGINNYSVDSAPKKIIEKKKAAEVIEQKEVKVAEKKEELKKEIPEKIEKKVEKKKILQMTQSFDDLDILASLDSPREVSKSGEDLKPKIIKVSDMEDKNKITEMEDRKLNEINDNPEDRIEENLDSVEAVISDNGSEKIVVKNDPTDGVKDIRWDNLMSEENPNIVGPKSGLKVGSVDGKSKVIWDPSNKDPKYPLEAEKNAQTADVKIILDVDADGKVLRVRLVKTGVDVIDRAVESIARDWNIKLINSGMAVSGSVMVEYKFKLKGR</sequence>
<reference evidence="7 8" key="1">
    <citation type="submission" date="2018-08" db="EMBL/GenBank/DDBJ databases">
        <title>Draft genome sequence of Psychrilyobacter sp. strain SD5 isolated from Black Sea water.</title>
        <authorList>
            <person name="Yadav S."/>
            <person name="Villanueva L."/>
            <person name="Damste J.S.S."/>
        </authorList>
    </citation>
    <scope>NUCLEOTIDE SEQUENCE [LARGE SCALE GENOMIC DNA]</scope>
    <source>
        <strain evidence="7 8">SD5</strain>
    </source>
</reference>
<keyword evidence="3 5" id="KW-1133">Transmembrane helix</keyword>
<evidence type="ECO:0000256" key="2">
    <source>
        <dbReference type="ARBA" id="ARBA00022692"/>
    </source>
</evidence>
<comment type="caution">
    <text evidence="7">The sequence shown here is derived from an EMBL/GenBank/DDBJ whole genome shotgun (WGS) entry which is preliminary data.</text>
</comment>
<dbReference type="SUPFAM" id="SSF74653">
    <property type="entry name" value="TolA/TonB C-terminal domain"/>
    <property type="match status" value="1"/>
</dbReference>
<feature type="domain" description="TonB C-terminal" evidence="6">
    <location>
        <begin position="223"/>
        <end position="313"/>
    </location>
</feature>
<evidence type="ECO:0000313" key="7">
    <source>
        <dbReference type="EMBL" id="REI42838.1"/>
    </source>
</evidence>
<evidence type="ECO:0000256" key="4">
    <source>
        <dbReference type="ARBA" id="ARBA00023136"/>
    </source>
</evidence>
<gene>
    <name evidence="7" type="ORF">DYH56_01420</name>
</gene>
<evidence type="ECO:0000313" key="8">
    <source>
        <dbReference type="Proteomes" id="UP000263486"/>
    </source>
</evidence>
<feature type="transmembrane region" description="Helical" evidence="5">
    <location>
        <begin position="12"/>
        <end position="30"/>
    </location>
</feature>
<evidence type="ECO:0000256" key="1">
    <source>
        <dbReference type="ARBA" id="ARBA00004167"/>
    </source>
</evidence>
<dbReference type="RefSeq" id="WP_114641070.1">
    <property type="nucleotide sequence ID" value="NZ_JAACIO010000002.1"/>
</dbReference>
<evidence type="ECO:0000256" key="5">
    <source>
        <dbReference type="SAM" id="Phobius"/>
    </source>
</evidence>
<dbReference type="NCBIfam" id="TIGR01352">
    <property type="entry name" value="tonB_Cterm"/>
    <property type="match status" value="1"/>
</dbReference>
<keyword evidence="4 5" id="KW-0472">Membrane</keyword>
<name>A0ABX9KKN9_9FUSO</name>
<dbReference type="Pfam" id="PF03544">
    <property type="entry name" value="TonB_C"/>
    <property type="match status" value="1"/>
</dbReference>
<dbReference type="EMBL" id="QUAJ01000002">
    <property type="protein sequence ID" value="REI42838.1"/>
    <property type="molecule type" value="Genomic_DNA"/>
</dbReference>